<evidence type="ECO:0000256" key="1">
    <source>
        <dbReference type="ARBA" id="ARBA00023157"/>
    </source>
</evidence>
<dbReference type="Pfam" id="PF02298">
    <property type="entry name" value="Cu_bind_like"/>
    <property type="match status" value="1"/>
</dbReference>
<evidence type="ECO:0000313" key="4">
    <source>
        <dbReference type="EMBL" id="PWA56837.1"/>
    </source>
</evidence>
<dbReference type="PANTHER" id="PTHR33021">
    <property type="entry name" value="BLUE COPPER PROTEIN"/>
    <property type="match status" value="1"/>
</dbReference>
<accession>A0A2U1M6I0</accession>
<keyword evidence="5" id="KW-1185">Reference proteome</keyword>
<reference evidence="4 5" key="1">
    <citation type="journal article" date="2018" name="Mol. Plant">
        <title>The genome of Artemisia annua provides insight into the evolution of Asteraceae family and artemisinin biosynthesis.</title>
        <authorList>
            <person name="Shen Q."/>
            <person name="Zhang L."/>
            <person name="Liao Z."/>
            <person name="Wang S."/>
            <person name="Yan T."/>
            <person name="Shi P."/>
            <person name="Liu M."/>
            <person name="Fu X."/>
            <person name="Pan Q."/>
            <person name="Wang Y."/>
            <person name="Lv Z."/>
            <person name="Lu X."/>
            <person name="Zhang F."/>
            <person name="Jiang W."/>
            <person name="Ma Y."/>
            <person name="Chen M."/>
            <person name="Hao X."/>
            <person name="Li L."/>
            <person name="Tang Y."/>
            <person name="Lv G."/>
            <person name="Zhou Y."/>
            <person name="Sun X."/>
            <person name="Brodelius P.E."/>
            <person name="Rose J.K.C."/>
            <person name="Tang K."/>
        </authorList>
    </citation>
    <scope>NUCLEOTIDE SEQUENCE [LARGE SCALE GENOMIC DNA]</scope>
    <source>
        <strain evidence="5">cv. Huhao1</strain>
        <tissue evidence="4">Leaf</tissue>
    </source>
</reference>
<dbReference type="InterPro" id="IPR008972">
    <property type="entry name" value="Cupredoxin"/>
</dbReference>
<dbReference type="GO" id="GO:0009055">
    <property type="term" value="F:electron transfer activity"/>
    <property type="evidence" value="ECO:0007669"/>
    <property type="project" value="InterPro"/>
</dbReference>
<dbReference type="FunFam" id="2.60.40.420:FF:000034">
    <property type="entry name" value="Cupredoxin superfamily protein"/>
    <property type="match status" value="1"/>
</dbReference>
<dbReference type="InterPro" id="IPR003245">
    <property type="entry name" value="Phytocyanin_dom"/>
</dbReference>
<dbReference type="Proteomes" id="UP000245207">
    <property type="component" value="Unassembled WGS sequence"/>
</dbReference>
<dbReference type="PANTHER" id="PTHR33021:SF488">
    <property type="entry name" value="PHYTOCYANIN DOMAIN-CONTAINING PROTEIN"/>
    <property type="match status" value="1"/>
</dbReference>
<protein>
    <submittedName>
        <fullName evidence="4">Plastocyanin-like protein</fullName>
    </submittedName>
</protein>
<dbReference type="AlphaFoldDB" id="A0A2U1M6I0"/>
<dbReference type="EMBL" id="PKPP01006338">
    <property type="protein sequence ID" value="PWA56837.1"/>
    <property type="molecule type" value="Genomic_DNA"/>
</dbReference>
<dbReference type="STRING" id="35608.A0A2U1M6I0"/>
<evidence type="ECO:0000256" key="2">
    <source>
        <dbReference type="ARBA" id="ARBA00023180"/>
    </source>
</evidence>
<dbReference type="InterPro" id="IPR039391">
    <property type="entry name" value="Phytocyanin-like"/>
</dbReference>
<evidence type="ECO:0000313" key="5">
    <source>
        <dbReference type="Proteomes" id="UP000245207"/>
    </source>
</evidence>
<dbReference type="GO" id="GO:0005886">
    <property type="term" value="C:plasma membrane"/>
    <property type="evidence" value="ECO:0007669"/>
    <property type="project" value="TreeGrafter"/>
</dbReference>
<dbReference type="OrthoDB" id="1916408at2759"/>
<name>A0A2U1M6I0_ARTAN</name>
<keyword evidence="2" id="KW-0325">Glycoprotein</keyword>
<organism evidence="4 5">
    <name type="scientific">Artemisia annua</name>
    <name type="common">Sweet wormwood</name>
    <dbReference type="NCBI Taxonomy" id="35608"/>
    <lineage>
        <taxon>Eukaryota</taxon>
        <taxon>Viridiplantae</taxon>
        <taxon>Streptophyta</taxon>
        <taxon>Embryophyta</taxon>
        <taxon>Tracheophyta</taxon>
        <taxon>Spermatophyta</taxon>
        <taxon>Magnoliopsida</taxon>
        <taxon>eudicotyledons</taxon>
        <taxon>Gunneridae</taxon>
        <taxon>Pentapetalae</taxon>
        <taxon>asterids</taxon>
        <taxon>campanulids</taxon>
        <taxon>Asterales</taxon>
        <taxon>Asteraceae</taxon>
        <taxon>Asteroideae</taxon>
        <taxon>Anthemideae</taxon>
        <taxon>Artemisiinae</taxon>
        <taxon>Artemisia</taxon>
    </lineage>
</organism>
<feature type="domain" description="Phytocyanin" evidence="3">
    <location>
        <begin position="9"/>
        <end position="111"/>
    </location>
</feature>
<comment type="caution">
    <text evidence="4">The sequence shown here is derived from an EMBL/GenBank/DDBJ whole genome shotgun (WGS) entry which is preliminary data.</text>
</comment>
<dbReference type="Gene3D" id="2.60.40.420">
    <property type="entry name" value="Cupredoxins - blue copper proteins"/>
    <property type="match status" value="1"/>
</dbReference>
<keyword evidence="1" id="KW-1015">Disulfide bond</keyword>
<sequence>MKFHSTSASDIYVGGSAGWFEPGFPWFYTTWAQNTEFHLHDRLIFNFSTGEHTVAEVTPEAFVVCDGSHPIQFLTGGPAFVSINTASDRYFICSIGNHCNSGQKFNFNVKTNAYTS</sequence>
<evidence type="ECO:0000259" key="3">
    <source>
        <dbReference type="PROSITE" id="PS51485"/>
    </source>
</evidence>
<gene>
    <name evidence="4" type="ORF">CTI12_AA412300</name>
</gene>
<proteinExistence type="predicted"/>
<dbReference type="SUPFAM" id="SSF49503">
    <property type="entry name" value="Cupredoxins"/>
    <property type="match status" value="1"/>
</dbReference>
<dbReference type="PROSITE" id="PS51485">
    <property type="entry name" value="PHYTOCYANIN"/>
    <property type="match status" value="1"/>
</dbReference>